<dbReference type="RefSeq" id="WP_344262870.1">
    <property type="nucleotide sequence ID" value="NZ_BAAAMJ010000031.1"/>
</dbReference>
<name>A0ABP5ARS4_9ACTN</name>
<evidence type="ECO:0000313" key="1">
    <source>
        <dbReference type="EMBL" id="GAA1920917.1"/>
    </source>
</evidence>
<sequence>MVLDKRMSRRVVLHDRVEGSEVRALADRQGWIFVGQVKSDPEKGISYEVKWDSQDNGSVHYLDNDLIDAAYMVAMNEVPEAAEEAIRTVCRSLAVWTIEELLTDVTTQVRPADRARALLRLGVGAPLEPEERVIKTIRQGLQHPDSRVRLASVWAVAYTEWLLFMEDLDRISRKDRDREIIRTAAAVRKKFRKAGP</sequence>
<reference evidence="2" key="1">
    <citation type="journal article" date="2019" name="Int. J. Syst. Evol. Microbiol.">
        <title>The Global Catalogue of Microorganisms (GCM) 10K type strain sequencing project: providing services to taxonomists for standard genome sequencing and annotation.</title>
        <authorList>
            <consortium name="The Broad Institute Genomics Platform"/>
            <consortium name="The Broad Institute Genome Sequencing Center for Infectious Disease"/>
            <person name="Wu L."/>
            <person name="Ma J."/>
        </authorList>
    </citation>
    <scope>NUCLEOTIDE SEQUENCE [LARGE SCALE GENOMIC DNA]</scope>
    <source>
        <strain evidence="2">JCM 13581</strain>
    </source>
</reference>
<gene>
    <name evidence="1" type="ORF">GCM10009716_31950</name>
</gene>
<evidence type="ECO:0008006" key="3">
    <source>
        <dbReference type="Google" id="ProtNLM"/>
    </source>
</evidence>
<accession>A0ABP5ARS4</accession>
<keyword evidence="2" id="KW-1185">Reference proteome</keyword>
<proteinExistence type="predicted"/>
<protein>
    <recommendedName>
        <fullName evidence="3">HEAT repeat domain-containing protein</fullName>
    </recommendedName>
</protein>
<evidence type="ECO:0000313" key="2">
    <source>
        <dbReference type="Proteomes" id="UP001501303"/>
    </source>
</evidence>
<dbReference type="EMBL" id="BAAAMJ010000031">
    <property type="protein sequence ID" value="GAA1920917.1"/>
    <property type="molecule type" value="Genomic_DNA"/>
</dbReference>
<dbReference type="Proteomes" id="UP001501303">
    <property type="component" value="Unassembled WGS sequence"/>
</dbReference>
<organism evidence="1 2">
    <name type="scientific">Streptomyces sodiiphilus</name>
    <dbReference type="NCBI Taxonomy" id="226217"/>
    <lineage>
        <taxon>Bacteria</taxon>
        <taxon>Bacillati</taxon>
        <taxon>Actinomycetota</taxon>
        <taxon>Actinomycetes</taxon>
        <taxon>Kitasatosporales</taxon>
        <taxon>Streptomycetaceae</taxon>
        <taxon>Streptomyces</taxon>
    </lineage>
</organism>
<comment type="caution">
    <text evidence="1">The sequence shown here is derived from an EMBL/GenBank/DDBJ whole genome shotgun (WGS) entry which is preliminary data.</text>
</comment>